<feature type="transmembrane region" description="Helical" evidence="1">
    <location>
        <begin position="122"/>
        <end position="147"/>
    </location>
</feature>
<reference evidence="3" key="1">
    <citation type="submission" date="2024-02" db="UniProtKB">
        <authorList>
            <consortium name="WormBaseParasite"/>
        </authorList>
    </citation>
    <scope>IDENTIFICATION</scope>
</reference>
<dbReference type="Proteomes" id="UP000887575">
    <property type="component" value="Unassembled WGS sequence"/>
</dbReference>
<keyword evidence="1" id="KW-1133">Transmembrane helix</keyword>
<accession>A0AAF3FIV7</accession>
<keyword evidence="1" id="KW-0472">Membrane</keyword>
<organism evidence="2 3">
    <name type="scientific">Mesorhabditis belari</name>
    <dbReference type="NCBI Taxonomy" id="2138241"/>
    <lineage>
        <taxon>Eukaryota</taxon>
        <taxon>Metazoa</taxon>
        <taxon>Ecdysozoa</taxon>
        <taxon>Nematoda</taxon>
        <taxon>Chromadorea</taxon>
        <taxon>Rhabditida</taxon>
        <taxon>Rhabditina</taxon>
        <taxon>Rhabditomorpha</taxon>
        <taxon>Rhabditoidea</taxon>
        <taxon>Rhabditidae</taxon>
        <taxon>Mesorhabditinae</taxon>
        <taxon>Mesorhabditis</taxon>
    </lineage>
</organism>
<evidence type="ECO:0000256" key="1">
    <source>
        <dbReference type="SAM" id="Phobius"/>
    </source>
</evidence>
<feature type="transmembrane region" description="Helical" evidence="1">
    <location>
        <begin position="179"/>
        <end position="199"/>
    </location>
</feature>
<dbReference type="AlphaFoldDB" id="A0AAF3FIV7"/>
<name>A0AAF3FIV7_9BILA</name>
<dbReference type="WBParaSite" id="MBELARI_LOCUS57">
    <property type="protein sequence ID" value="MBELARI_LOCUS57"/>
    <property type="gene ID" value="MBELARI_LOCUS57"/>
</dbReference>
<feature type="transmembrane region" description="Helical" evidence="1">
    <location>
        <begin position="12"/>
        <end position="32"/>
    </location>
</feature>
<feature type="transmembrane region" description="Helical" evidence="1">
    <location>
        <begin position="90"/>
        <end position="110"/>
    </location>
</feature>
<evidence type="ECO:0000313" key="3">
    <source>
        <dbReference type="WBParaSite" id="MBELARI_LOCUS57"/>
    </source>
</evidence>
<sequence length="233" mass="27126">MRLRFDRAWLEVIFPLILIVVLFGVFFCYTRLEGTSKLPYLQNLKYCNVSIFVVAKLGSFVLDQQIWSGALNPVSAPWDSNLYRRFTATWFWTSLCAWLVNIFGCAFASIRRLPFSPVIRYFIIVDCLSRVASMTAPVLVNYCVIFGNKDQEWLCHLTANLTFIRSPYYFQYFNDITNVVQMGLTINRFLCIAFGGLYFKRIQGYPRMQAISVFFGGYAWGYVAHEFIQKSLR</sequence>
<protein>
    <submittedName>
        <fullName evidence="3">Uncharacterized protein</fullName>
    </submittedName>
</protein>
<evidence type="ECO:0000313" key="2">
    <source>
        <dbReference type="Proteomes" id="UP000887575"/>
    </source>
</evidence>
<keyword evidence="1" id="KW-0812">Transmembrane</keyword>
<proteinExistence type="predicted"/>
<keyword evidence="2" id="KW-1185">Reference proteome</keyword>